<dbReference type="EC" id="3.1.3.48" evidence="1"/>
<organism evidence="11">
    <name type="scientific">Schistocephalus solidus</name>
    <name type="common">Tapeworm</name>
    <dbReference type="NCBI Taxonomy" id="70667"/>
    <lineage>
        <taxon>Eukaryota</taxon>
        <taxon>Metazoa</taxon>
        <taxon>Spiralia</taxon>
        <taxon>Lophotrochozoa</taxon>
        <taxon>Platyhelminthes</taxon>
        <taxon>Cestoda</taxon>
        <taxon>Eucestoda</taxon>
        <taxon>Diphyllobothriidea</taxon>
        <taxon>Diphyllobothriidae</taxon>
        <taxon>Schistocephalus</taxon>
    </lineage>
</organism>
<feature type="region of interest" description="Disordered" evidence="6">
    <location>
        <begin position="142"/>
        <end position="168"/>
    </location>
</feature>
<feature type="domain" description="Tyrosine specific protein phosphatases" evidence="8">
    <location>
        <begin position="352"/>
        <end position="429"/>
    </location>
</feature>
<feature type="region of interest" description="Disordered" evidence="6">
    <location>
        <begin position="286"/>
        <end position="336"/>
    </location>
</feature>
<evidence type="ECO:0000256" key="1">
    <source>
        <dbReference type="ARBA" id="ARBA00013064"/>
    </source>
</evidence>
<dbReference type="GO" id="GO:0007165">
    <property type="term" value="P:signal transduction"/>
    <property type="evidence" value="ECO:0007669"/>
    <property type="project" value="TreeGrafter"/>
</dbReference>
<keyword evidence="3" id="KW-0378">Hydrolase</keyword>
<feature type="domain" description="Tyrosine-protein phosphatase" evidence="7">
    <location>
        <begin position="1"/>
        <end position="438"/>
    </location>
</feature>
<evidence type="ECO:0000256" key="6">
    <source>
        <dbReference type="SAM" id="MobiDB-lite"/>
    </source>
</evidence>
<accession>A0A183SQN9</accession>
<feature type="active site" description="Phosphocysteine intermediate" evidence="5">
    <location>
        <position position="379"/>
    </location>
</feature>
<evidence type="ECO:0000313" key="11">
    <source>
        <dbReference type="WBParaSite" id="SSLN_0000674301-mRNA-1"/>
    </source>
</evidence>
<dbReference type="PANTHER" id="PTHR46198:SF4">
    <property type="entry name" value="PROTEIN-TYROSINE-PHOSPHATASE"/>
    <property type="match status" value="1"/>
</dbReference>
<dbReference type="STRING" id="70667.A0A183SQN9"/>
<dbReference type="SUPFAM" id="SSF52799">
    <property type="entry name" value="(Phosphotyrosine protein) phosphatases II"/>
    <property type="match status" value="1"/>
</dbReference>
<evidence type="ECO:0000256" key="3">
    <source>
        <dbReference type="ARBA" id="ARBA00022801"/>
    </source>
</evidence>
<dbReference type="InterPro" id="IPR016130">
    <property type="entry name" value="Tyr_Pase_AS"/>
</dbReference>
<dbReference type="EMBL" id="UYSU01033732">
    <property type="protein sequence ID" value="VDL92922.1"/>
    <property type="molecule type" value="Genomic_DNA"/>
</dbReference>
<dbReference type="GO" id="GO:0004725">
    <property type="term" value="F:protein tyrosine phosphatase activity"/>
    <property type="evidence" value="ECO:0007669"/>
    <property type="project" value="UniProtKB-EC"/>
</dbReference>
<sequence>MRADSLLPDIHQQSLQPTHVLSTNAILSRKNEQSTPVLWLRLAGGEQWVDLSHLMNILLVLFTSRLSEQRRFPAKKTFIVGYAGVPRAFIATQGPMMHTVNDFWRMIWHTRASAIVMLSRLVESGKVKCEFYLPDSKFEAPTGRSGPGRADTVPGGTASAGGGSASTADPPTAAAALFLKSANSFPSQRGGVPRKFVGRIGATDEEETDLSRTCARAGSQQMFGSVLVRVDSVILKPGYTKRIITLKVTHFWYVAWPDHSSPEATPTAARHLLHLVHETEACRYGRPDTSGVHRIPQSLSSPSTPSAVVVGSPPPTLRRPPPPRRFQRQQAEERTDAEVVDLLSEEEEAQKPDFYSLANRGYRGSDPLAVAAGPVVVHCSAGIGRTGCFIALCIGCEQLRREDKVDVFGIVNRLRLDRGGMVEDHSQYVFLHIALATFYSLQRGLAPPEFPVMDLSLGFPRPGR</sequence>
<proteinExistence type="predicted"/>
<feature type="compositionally biased region" description="Polar residues" evidence="6">
    <location>
        <begin position="297"/>
        <end position="306"/>
    </location>
</feature>
<dbReference type="SMART" id="SM00404">
    <property type="entry name" value="PTPc_motif"/>
    <property type="match status" value="1"/>
</dbReference>
<dbReference type="WBParaSite" id="SSLN_0000674301-mRNA-1">
    <property type="protein sequence ID" value="SSLN_0000674301-mRNA-1"/>
    <property type="gene ID" value="SSLN_0000674301"/>
</dbReference>
<protein>
    <recommendedName>
        <fullName evidence="1">protein-tyrosine-phosphatase</fullName>
        <ecNumber evidence="1">3.1.3.48</ecNumber>
    </recommendedName>
</protein>
<dbReference type="Gene3D" id="3.90.190.10">
    <property type="entry name" value="Protein tyrosine phosphatase superfamily"/>
    <property type="match status" value="1"/>
</dbReference>
<evidence type="ECO:0000259" key="8">
    <source>
        <dbReference type="PROSITE" id="PS50056"/>
    </source>
</evidence>
<dbReference type="InterPro" id="IPR008356">
    <property type="entry name" value="Tyr_Pase_KIM-con"/>
</dbReference>
<reference evidence="9 10" key="2">
    <citation type="submission" date="2018-11" db="EMBL/GenBank/DDBJ databases">
        <authorList>
            <consortium name="Pathogen Informatics"/>
        </authorList>
    </citation>
    <scope>NUCLEOTIDE SEQUENCE [LARGE SCALE GENOMIC DNA]</scope>
    <source>
        <strain evidence="9 10">NST_G2</strain>
    </source>
</reference>
<dbReference type="InterPro" id="IPR000387">
    <property type="entry name" value="Tyr_Pase_dom"/>
</dbReference>
<evidence type="ECO:0000256" key="4">
    <source>
        <dbReference type="ARBA" id="ARBA00022912"/>
    </source>
</evidence>
<evidence type="ECO:0000256" key="5">
    <source>
        <dbReference type="PIRSR" id="PIRSR608356-50"/>
    </source>
</evidence>
<keyword evidence="4" id="KW-0904">Protein phosphatase</keyword>
<dbReference type="PROSITE" id="PS00383">
    <property type="entry name" value="TYR_PHOSPHATASE_1"/>
    <property type="match status" value="1"/>
</dbReference>
<dbReference type="PANTHER" id="PTHR46198">
    <property type="entry name" value="PROTEIN-TYROSINE-PHOSPHATASE"/>
    <property type="match status" value="1"/>
</dbReference>
<keyword evidence="10" id="KW-1185">Reference proteome</keyword>
<evidence type="ECO:0000259" key="7">
    <source>
        <dbReference type="PROSITE" id="PS50055"/>
    </source>
</evidence>
<dbReference type="PROSITE" id="PS50056">
    <property type="entry name" value="TYR_PHOSPHATASE_2"/>
    <property type="match status" value="1"/>
</dbReference>
<dbReference type="GO" id="GO:0030054">
    <property type="term" value="C:cell junction"/>
    <property type="evidence" value="ECO:0007669"/>
    <property type="project" value="TreeGrafter"/>
</dbReference>
<evidence type="ECO:0000313" key="10">
    <source>
        <dbReference type="Proteomes" id="UP000275846"/>
    </source>
</evidence>
<dbReference type="Pfam" id="PF00102">
    <property type="entry name" value="Y_phosphatase"/>
    <property type="match status" value="2"/>
</dbReference>
<dbReference type="Proteomes" id="UP000275846">
    <property type="component" value="Unassembled WGS sequence"/>
</dbReference>
<dbReference type="GO" id="GO:0005829">
    <property type="term" value="C:cytosol"/>
    <property type="evidence" value="ECO:0007669"/>
    <property type="project" value="TreeGrafter"/>
</dbReference>
<dbReference type="PROSITE" id="PS50055">
    <property type="entry name" value="TYR_PHOSPHATASE_PTP"/>
    <property type="match status" value="1"/>
</dbReference>
<reference evidence="11" key="1">
    <citation type="submission" date="2016-06" db="UniProtKB">
        <authorList>
            <consortium name="WormBaseParasite"/>
        </authorList>
    </citation>
    <scope>IDENTIFICATION</scope>
</reference>
<dbReference type="InterPro" id="IPR003595">
    <property type="entry name" value="Tyr_Pase_cat"/>
</dbReference>
<gene>
    <name evidence="9" type="ORF">SSLN_LOCUS6537</name>
</gene>
<dbReference type="GO" id="GO:0019901">
    <property type="term" value="F:protein kinase binding"/>
    <property type="evidence" value="ECO:0007669"/>
    <property type="project" value="TreeGrafter"/>
</dbReference>
<keyword evidence="2" id="KW-0597">Phosphoprotein</keyword>
<dbReference type="InterPro" id="IPR000242">
    <property type="entry name" value="PTP_cat"/>
</dbReference>
<evidence type="ECO:0000313" key="9">
    <source>
        <dbReference type="EMBL" id="VDL92922.1"/>
    </source>
</evidence>
<dbReference type="GO" id="GO:0005886">
    <property type="term" value="C:plasma membrane"/>
    <property type="evidence" value="ECO:0007669"/>
    <property type="project" value="TreeGrafter"/>
</dbReference>
<dbReference type="InterPro" id="IPR029021">
    <property type="entry name" value="Prot-tyrosine_phosphatase-like"/>
</dbReference>
<evidence type="ECO:0000256" key="2">
    <source>
        <dbReference type="ARBA" id="ARBA00022553"/>
    </source>
</evidence>
<name>A0A183SQN9_SCHSO</name>
<dbReference type="AlphaFoldDB" id="A0A183SQN9"/>
<dbReference type="OrthoDB" id="10253954at2759"/>
<dbReference type="SMART" id="SM00194">
    <property type="entry name" value="PTPc"/>
    <property type="match status" value="1"/>
</dbReference>
<dbReference type="PRINTS" id="PR00700">
    <property type="entry name" value="PRTYPHPHTASE"/>
</dbReference>